<proteinExistence type="predicted"/>
<comment type="caution">
    <text evidence="2">The sequence shown here is derived from an EMBL/GenBank/DDBJ whole genome shotgun (WGS) entry which is preliminary data.</text>
</comment>
<sequence>MKVSRRHPISEKDLQEVLEELRVSSGVSLGEVLTGLVEVAYVKDDDIERLLIKDGKVMAFERHEGWFPTIHALLQLDEGNYGHVVIVDMGAVKPVASGADIMVPGIVEVRGEFEEGDGVVVIDERNRRPLAVGIALMSAREIEESERGRAVRNVHHVGDRLWEARF</sequence>
<dbReference type="InterPro" id="IPR016437">
    <property type="entry name" value="MCT-1/Tma20"/>
</dbReference>
<evidence type="ECO:0000313" key="3">
    <source>
        <dbReference type="Proteomes" id="UP000619545"/>
    </source>
</evidence>
<gene>
    <name evidence="2" type="ORF">HA336_05335</name>
</gene>
<dbReference type="PIRSF" id="PIRSF005067">
    <property type="entry name" value="Tma_RNA-bind_prd"/>
    <property type="match status" value="1"/>
</dbReference>
<dbReference type="InterPro" id="IPR036974">
    <property type="entry name" value="PUA_sf"/>
</dbReference>
<dbReference type="OMA" id="MEVKSRH"/>
<dbReference type="PANTHER" id="PTHR22798">
    <property type="entry name" value="MCT-1 PROTEIN"/>
    <property type="match status" value="1"/>
</dbReference>
<dbReference type="GO" id="GO:0001731">
    <property type="term" value="P:formation of translation preinitiation complex"/>
    <property type="evidence" value="ECO:0007669"/>
    <property type="project" value="TreeGrafter"/>
</dbReference>
<dbReference type="Pfam" id="PF09183">
    <property type="entry name" value="DUF1947"/>
    <property type="match status" value="1"/>
</dbReference>
<dbReference type="InterPro" id="IPR015947">
    <property type="entry name" value="PUA-like_sf"/>
</dbReference>
<dbReference type="CDD" id="cd21154">
    <property type="entry name" value="PUA_MJ1432-like"/>
    <property type="match status" value="1"/>
</dbReference>
<dbReference type="GO" id="GO:0003723">
    <property type="term" value="F:RNA binding"/>
    <property type="evidence" value="ECO:0007669"/>
    <property type="project" value="InterPro"/>
</dbReference>
<dbReference type="PROSITE" id="PS50890">
    <property type="entry name" value="PUA"/>
    <property type="match status" value="1"/>
</dbReference>
<dbReference type="SUPFAM" id="SSF88697">
    <property type="entry name" value="PUA domain-like"/>
    <property type="match status" value="1"/>
</dbReference>
<dbReference type="RefSeq" id="WP_011018591.1">
    <property type="nucleotide sequence ID" value="NZ_DUJS01000004.1"/>
</dbReference>
<dbReference type="NCBIfam" id="TIGR03684">
    <property type="entry name" value="arCOG00985"/>
    <property type="match status" value="1"/>
</dbReference>
<dbReference type="Gene3D" id="2.30.130.10">
    <property type="entry name" value="PUA domain"/>
    <property type="match status" value="1"/>
</dbReference>
<dbReference type="EMBL" id="DUJS01000004">
    <property type="protein sequence ID" value="HII70638.1"/>
    <property type="molecule type" value="Genomic_DNA"/>
</dbReference>
<dbReference type="NCBIfam" id="TIGR00451">
    <property type="entry name" value="unchar_dom_2"/>
    <property type="match status" value="1"/>
</dbReference>
<dbReference type="InterPro" id="IPR004521">
    <property type="entry name" value="Uncharacterised_CHP00451"/>
</dbReference>
<protein>
    <submittedName>
        <fullName evidence="2">DUF1947 domain-containing protein</fullName>
    </submittedName>
</protein>
<dbReference type="AlphaFoldDB" id="A0A832WAZ9"/>
<feature type="domain" description="PUA" evidence="1">
    <location>
        <begin position="83"/>
        <end position="158"/>
    </location>
</feature>
<dbReference type="InterPro" id="IPR015266">
    <property type="entry name" value="DUF1947"/>
</dbReference>
<dbReference type="InterPro" id="IPR022430">
    <property type="entry name" value="CHP03684"/>
</dbReference>
<name>A0A832WAZ9_9EURY</name>
<organism evidence="2 3">
    <name type="scientific">Methanopyrus kandleri</name>
    <dbReference type="NCBI Taxonomy" id="2320"/>
    <lineage>
        <taxon>Archaea</taxon>
        <taxon>Methanobacteriati</taxon>
        <taxon>Methanobacteriota</taxon>
        <taxon>Methanomada group</taxon>
        <taxon>Methanopyri</taxon>
        <taxon>Methanopyrales</taxon>
        <taxon>Methanopyraceae</taxon>
        <taxon>Methanopyrus</taxon>
    </lineage>
</organism>
<evidence type="ECO:0000313" key="2">
    <source>
        <dbReference type="EMBL" id="HII70638.1"/>
    </source>
</evidence>
<accession>A0A832WAZ9</accession>
<dbReference type="GeneID" id="1477522"/>
<dbReference type="Pfam" id="PF01472">
    <property type="entry name" value="PUA"/>
    <property type="match status" value="1"/>
</dbReference>
<reference evidence="2" key="1">
    <citation type="journal article" date="2020" name="bioRxiv">
        <title>A rank-normalized archaeal taxonomy based on genome phylogeny resolves widespread incomplete and uneven classifications.</title>
        <authorList>
            <person name="Rinke C."/>
            <person name="Chuvochina M."/>
            <person name="Mussig A.J."/>
            <person name="Chaumeil P.-A."/>
            <person name="Waite D.W."/>
            <person name="Whitman W.B."/>
            <person name="Parks D.H."/>
            <person name="Hugenholtz P."/>
        </authorList>
    </citation>
    <scope>NUCLEOTIDE SEQUENCE</scope>
    <source>
        <strain evidence="2">UBA8853</strain>
    </source>
</reference>
<dbReference type="InterPro" id="IPR002478">
    <property type="entry name" value="PUA"/>
</dbReference>
<dbReference type="SMART" id="SM00359">
    <property type="entry name" value="PUA"/>
    <property type="match status" value="1"/>
</dbReference>
<dbReference type="Proteomes" id="UP000619545">
    <property type="component" value="Unassembled WGS sequence"/>
</dbReference>
<dbReference type="PANTHER" id="PTHR22798:SF0">
    <property type="entry name" value="MALIGNANT T-CELL-AMPLIFIED SEQUENCE 1"/>
    <property type="match status" value="1"/>
</dbReference>
<evidence type="ECO:0000259" key="1">
    <source>
        <dbReference type="SMART" id="SM00359"/>
    </source>
</evidence>
<dbReference type="Gene3D" id="3.10.450.120">
    <property type="entry name" value="Pre-PUA domain, domain 1"/>
    <property type="match status" value="1"/>
</dbReference>